<protein>
    <recommendedName>
        <fullName evidence="5">TrfB transcriptional repressor protein domain-containing protein</fullName>
    </recommendedName>
</protein>
<comment type="caution">
    <text evidence="3">The sequence shown here is derived from an EMBL/GenBank/DDBJ whole genome shotgun (WGS) entry which is preliminary data.</text>
</comment>
<dbReference type="EMBL" id="LUUI01000049">
    <property type="protein sequence ID" value="OAI20353.1"/>
    <property type="molecule type" value="Genomic_DNA"/>
</dbReference>
<sequence length="140" mass="15885">MADADFSRAYAMSPAPEIDNELFERVSRQLRRWSDRSIGVAKSIIIDGLSLSEAASKHDMSPQQANVIRARFVEKADKVRLESFMEREKPKRPNVELDAFKPEILILDEKGYTVEQIISFLAENNVIATATTIRNFLKGN</sequence>
<keyword evidence="2" id="KW-0804">Transcription</keyword>
<accession>A0A177NSU4</accession>
<proteinExistence type="predicted"/>
<evidence type="ECO:0000313" key="3">
    <source>
        <dbReference type="EMBL" id="OAI20353.1"/>
    </source>
</evidence>
<evidence type="ECO:0008006" key="5">
    <source>
        <dbReference type="Google" id="ProtNLM"/>
    </source>
</evidence>
<dbReference type="InterPro" id="IPR053721">
    <property type="entry name" value="Fimbrial_Adhesin_Reg"/>
</dbReference>
<organism evidence="3 4">
    <name type="scientific">Methylomonas lenta</name>
    <dbReference type="NCBI Taxonomy" id="980561"/>
    <lineage>
        <taxon>Bacteria</taxon>
        <taxon>Pseudomonadati</taxon>
        <taxon>Pseudomonadota</taxon>
        <taxon>Gammaproteobacteria</taxon>
        <taxon>Methylococcales</taxon>
        <taxon>Methylococcaceae</taxon>
        <taxon>Methylomonas</taxon>
    </lineage>
</organism>
<dbReference type="Gene3D" id="1.10.10.2690">
    <property type="match status" value="1"/>
</dbReference>
<evidence type="ECO:0000256" key="1">
    <source>
        <dbReference type="ARBA" id="ARBA00023015"/>
    </source>
</evidence>
<dbReference type="AlphaFoldDB" id="A0A177NSU4"/>
<keyword evidence="4" id="KW-1185">Reference proteome</keyword>
<evidence type="ECO:0000313" key="4">
    <source>
        <dbReference type="Proteomes" id="UP000078476"/>
    </source>
</evidence>
<dbReference type="STRING" id="980561.A1359_21190"/>
<reference evidence="3 4" key="1">
    <citation type="submission" date="2016-03" db="EMBL/GenBank/DDBJ databases">
        <authorList>
            <person name="Ploux O."/>
        </authorList>
    </citation>
    <scope>NUCLEOTIDE SEQUENCE [LARGE SCALE GENOMIC DNA]</scope>
    <source>
        <strain evidence="3 4">R-45370</strain>
    </source>
</reference>
<gene>
    <name evidence="3" type="ORF">A1359_21190</name>
</gene>
<dbReference type="Proteomes" id="UP000078476">
    <property type="component" value="Unassembled WGS sequence"/>
</dbReference>
<keyword evidence="1" id="KW-0805">Transcription regulation</keyword>
<evidence type="ECO:0000256" key="2">
    <source>
        <dbReference type="ARBA" id="ARBA00023163"/>
    </source>
</evidence>
<name>A0A177NSU4_9GAMM</name>